<dbReference type="Proteomes" id="UP001158576">
    <property type="component" value="Chromosome PAR"/>
</dbReference>
<proteinExistence type="predicted"/>
<accession>A0ABN7S2L0</accession>
<sequence>MRMSNYGRESPSPGTKMGQWMEYCHREERITKTIAMRNGQKNGTWLEDDEVKAQNEGPFNNAYYEFDTTSHSRKNIDNRQYNRIFNADCNYDPKLHRDDRSNAKSRGLNVYQEETRRVTPLLSNAQYGARPPLEIPDGKNRRVNVVKGEFFSNSRISLGQTKD</sequence>
<keyword evidence="2" id="KW-1185">Reference proteome</keyword>
<evidence type="ECO:0000313" key="2">
    <source>
        <dbReference type="Proteomes" id="UP001158576"/>
    </source>
</evidence>
<gene>
    <name evidence="1" type="ORF">OKIOD_LOCUS3446</name>
</gene>
<evidence type="ECO:0000313" key="1">
    <source>
        <dbReference type="EMBL" id="CAG5088574.1"/>
    </source>
</evidence>
<dbReference type="Pfam" id="PF15074">
    <property type="entry name" value="CFAP90"/>
    <property type="match status" value="1"/>
</dbReference>
<dbReference type="PANTHER" id="PTHR34444:SF3">
    <property type="match status" value="1"/>
</dbReference>
<reference evidence="1 2" key="1">
    <citation type="submission" date="2021-04" db="EMBL/GenBank/DDBJ databases">
        <authorList>
            <person name="Bliznina A."/>
        </authorList>
    </citation>
    <scope>NUCLEOTIDE SEQUENCE [LARGE SCALE GENOMIC DNA]</scope>
</reference>
<organism evidence="1 2">
    <name type="scientific">Oikopleura dioica</name>
    <name type="common">Tunicate</name>
    <dbReference type="NCBI Taxonomy" id="34765"/>
    <lineage>
        <taxon>Eukaryota</taxon>
        <taxon>Metazoa</taxon>
        <taxon>Chordata</taxon>
        <taxon>Tunicata</taxon>
        <taxon>Appendicularia</taxon>
        <taxon>Copelata</taxon>
        <taxon>Oikopleuridae</taxon>
        <taxon>Oikopleura</taxon>
    </lineage>
</organism>
<dbReference type="InterPro" id="IPR027901">
    <property type="entry name" value="CFAP90"/>
</dbReference>
<dbReference type="PANTHER" id="PTHR34444">
    <property type="entry name" value="LOC361192"/>
    <property type="match status" value="1"/>
</dbReference>
<dbReference type="EMBL" id="OU015568">
    <property type="protein sequence ID" value="CAG5088574.1"/>
    <property type="molecule type" value="Genomic_DNA"/>
</dbReference>
<name>A0ABN7S2L0_OIKDI</name>
<protein>
    <submittedName>
        <fullName evidence="1">Oidioi.mRNA.OKI2018_I69.PAR.g11888.t1.cds</fullName>
    </submittedName>
</protein>